<dbReference type="EMBL" id="LXPS01000008">
    <property type="protein sequence ID" value="OAE47945.1"/>
    <property type="molecule type" value="Genomic_DNA"/>
</dbReference>
<comment type="caution">
    <text evidence="2">The sequence shown here is derived from an EMBL/GenBank/DDBJ whole genome shotgun (WGS) entry which is preliminary data.</text>
</comment>
<accession>A0A176XEX8</accession>
<feature type="compositionally biased region" description="Basic and acidic residues" evidence="1">
    <location>
        <begin position="10"/>
        <end position="37"/>
    </location>
</feature>
<sequence>MTRKTLPIPEENRSHEGSGDNERLNTEEASPVKEQKVSTRTGRQANIKINTTHQGHQQDR</sequence>
<gene>
    <name evidence="2" type="ORF">A7J57_15205</name>
</gene>
<protein>
    <submittedName>
        <fullName evidence="2">Uncharacterized protein</fullName>
    </submittedName>
</protein>
<proteinExistence type="predicted"/>
<evidence type="ECO:0000313" key="2">
    <source>
        <dbReference type="EMBL" id="OAE47945.1"/>
    </source>
</evidence>
<evidence type="ECO:0000313" key="3">
    <source>
        <dbReference type="Proteomes" id="UP000077098"/>
    </source>
</evidence>
<evidence type="ECO:0000256" key="1">
    <source>
        <dbReference type="SAM" id="MobiDB-lite"/>
    </source>
</evidence>
<name>A0A176XEX8_AGRTU</name>
<organism evidence="2 3">
    <name type="scientific">Agrobacterium tumefaciens</name>
    <dbReference type="NCBI Taxonomy" id="358"/>
    <lineage>
        <taxon>Bacteria</taxon>
        <taxon>Pseudomonadati</taxon>
        <taxon>Pseudomonadota</taxon>
        <taxon>Alphaproteobacteria</taxon>
        <taxon>Hyphomicrobiales</taxon>
        <taxon>Rhizobiaceae</taxon>
        <taxon>Rhizobium/Agrobacterium group</taxon>
        <taxon>Agrobacterium</taxon>
        <taxon>Agrobacterium tumefaciens complex</taxon>
    </lineage>
</organism>
<dbReference type="Proteomes" id="UP000077098">
    <property type="component" value="Unassembled WGS sequence"/>
</dbReference>
<dbReference type="RefSeq" id="WP_063948109.1">
    <property type="nucleotide sequence ID" value="NZ_CP072308.1"/>
</dbReference>
<dbReference type="AlphaFoldDB" id="A0A176XEX8"/>
<reference evidence="2 3" key="1">
    <citation type="submission" date="2016-05" db="EMBL/GenBank/DDBJ databases">
        <authorList>
            <person name="Lavstsen T."/>
            <person name="Jespersen J.S."/>
        </authorList>
    </citation>
    <scope>NUCLEOTIDE SEQUENCE [LARGE SCALE GENOMIC DNA]</scope>
    <source>
        <strain evidence="2 3">KCJ1736</strain>
    </source>
</reference>
<feature type="region of interest" description="Disordered" evidence="1">
    <location>
        <begin position="1"/>
        <end position="60"/>
    </location>
</feature>
<feature type="compositionally biased region" description="Polar residues" evidence="1">
    <location>
        <begin position="38"/>
        <end position="60"/>
    </location>
</feature>